<evidence type="ECO:0008006" key="3">
    <source>
        <dbReference type="Google" id="ProtNLM"/>
    </source>
</evidence>
<dbReference type="PROSITE" id="PS51257">
    <property type="entry name" value="PROKAR_LIPOPROTEIN"/>
    <property type="match status" value="1"/>
</dbReference>
<dbReference type="EMBL" id="VFJE01000049">
    <property type="protein sequence ID" value="TPD72212.1"/>
    <property type="molecule type" value="Genomic_DNA"/>
</dbReference>
<sequence length="139" mass="16420">MKKIKIIFKSLQIVSLAALLSCGGTWENEDAVWEKTFNAEKPKEVILLNSKIWISSHWSYEFQSFMEIKSNTKLMDAFEQQYKLENSSDFQVVEITEKPSWFTPKTEDHYIIKESNLYNDFKIFIDKETKNIFITCSQL</sequence>
<dbReference type="RefSeq" id="WP_139998423.1">
    <property type="nucleotide sequence ID" value="NZ_VFJE01000049.1"/>
</dbReference>
<protein>
    <recommendedName>
        <fullName evidence="3">Lipoprotein</fullName>
    </recommendedName>
</protein>
<dbReference type="AlphaFoldDB" id="A0A501QID1"/>
<comment type="caution">
    <text evidence="1">The sequence shown here is derived from an EMBL/GenBank/DDBJ whole genome shotgun (WGS) entry which is preliminary data.</text>
</comment>
<name>A0A501QID1_9FLAO</name>
<accession>A0A501QID1</accession>
<proteinExistence type="predicted"/>
<organism evidence="1 2">
    <name type="scientific">Flavobacterium microcysteis</name>
    <dbReference type="NCBI Taxonomy" id="2596891"/>
    <lineage>
        <taxon>Bacteria</taxon>
        <taxon>Pseudomonadati</taxon>
        <taxon>Bacteroidota</taxon>
        <taxon>Flavobacteriia</taxon>
        <taxon>Flavobacteriales</taxon>
        <taxon>Flavobacteriaceae</taxon>
        <taxon>Flavobacterium</taxon>
    </lineage>
</organism>
<dbReference type="Proteomes" id="UP000319175">
    <property type="component" value="Unassembled WGS sequence"/>
</dbReference>
<evidence type="ECO:0000313" key="2">
    <source>
        <dbReference type="Proteomes" id="UP000319175"/>
    </source>
</evidence>
<reference evidence="1 2" key="1">
    <citation type="submission" date="2019-06" db="EMBL/GenBank/DDBJ databases">
        <title>Flavobacterium sp. MaA-Y11 from geoumgang.</title>
        <authorList>
            <person name="Jeong S."/>
        </authorList>
    </citation>
    <scope>NUCLEOTIDE SEQUENCE [LARGE SCALE GENOMIC DNA]</scope>
    <source>
        <strain evidence="1 2">MaA-Y11</strain>
    </source>
</reference>
<gene>
    <name evidence="1" type="ORF">FJA49_02300</name>
</gene>
<evidence type="ECO:0000313" key="1">
    <source>
        <dbReference type="EMBL" id="TPD72212.1"/>
    </source>
</evidence>
<dbReference type="OrthoDB" id="1374421at2"/>
<keyword evidence="2" id="KW-1185">Reference proteome</keyword>